<feature type="compositionally biased region" description="Basic residues" evidence="11">
    <location>
        <begin position="1332"/>
        <end position="1343"/>
    </location>
</feature>
<feature type="compositionally biased region" description="Acidic residues" evidence="11">
    <location>
        <begin position="1550"/>
        <end position="1565"/>
    </location>
</feature>
<organism evidence="15 16">
    <name type="scientific">Taenia crassiceps</name>
    <dbReference type="NCBI Taxonomy" id="6207"/>
    <lineage>
        <taxon>Eukaryota</taxon>
        <taxon>Metazoa</taxon>
        <taxon>Spiralia</taxon>
        <taxon>Lophotrochozoa</taxon>
        <taxon>Platyhelminthes</taxon>
        <taxon>Cestoda</taxon>
        <taxon>Eucestoda</taxon>
        <taxon>Cyclophyllidea</taxon>
        <taxon>Taeniidae</taxon>
        <taxon>Taenia</taxon>
    </lineage>
</organism>
<feature type="compositionally biased region" description="Low complexity" evidence="11">
    <location>
        <begin position="1301"/>
        <end position="1317"/>
    </location>
</feature>
<dbReference type="SUPFAM" id="SSF57903">
    <property type="entry name" value="FYVE/PHD zinc finger"/>
    <property type="match status" value="1"/>
</dbReference>
<keyword evidence="3" id="KW-0158">Chromosome</keyword>
<proteinExistence type="predicted"/>
<dbReference type="Pfam" id="PF17907">
    <property type="entry name" value="AWS"/>
    <property type="match status" value="1"/>
</dbReference>
<dbReference type="SMART" id="SM00508">
    <property type="entry name" value="PostSET"/>
    <property type="match status" value="2"/>
</dbReference>
<comment type="caution">
    <text evidence="15">The sequence shown here is derived from an EMBL/GenBank/DDBJ whole genome shotgun (WGS) entry which is preliminary data.</text>
</comment>
<evidence type="ECO:0000313" key="15">
    <source>
        <dbReference type="EMBL" id="KAL5111298.1"/>
    </source>
</evidence>
<dbReference type="InterPro" id="IPR041306">
    <property type="entry name" value="C5HCH"/>
</dbReference>
<dbReference type="SMART" id="SM00570">
    <property type="entry name" value="AWS"/>
    <property type="match status" value="1"/>
</dbReference>
<feature type="region of interest" description="Disordered" evidence="11">
    <location>
        <begin position="1301"/>
        <end position="1356"/>
    </location>
</feature>
<dbReference type="PROSITE" id="PS01359">
    <property type="entry name" value="ZF_PHD_1"/>
    <property type="match status" value="1"/>
</dbReference>
<keyword evidence="10" id="KW-0539">Nucleus</keyword>
<dbReference type="EMBL" id="JAKROA010000001">
    <property type="protein sequence ID" value="KAL5111298.1"/>
    <property type="molecule type" value="Genomic_DNA"/>
</dbReference>
<name>A0ABR4QP09_9CEST</name>
<evidence type="ECO:0000256" key="10">
    <source>
        <dbReference type="ARBA" id="ARBA00023242"/>
    </source>
</evidence>
<feature type="domain" description="AWS" evidence="14">
    <location>
        <begin position="1098"/>
        <end position="1146"/>
    </location>
</feature>
<evidence type="ECO:0000313" key="16">
    <source>
        <dbReference type="Proteomes" id="UP001651158"/>
    </source>
</evidence>
<feature type="region of interest" description="Disordered" evidence="11">
    <location>
        <begin position="942"/>
        <end position="1023"/>
    </location>
</feature>
<dbReference type="Gene3D" id="2.170.270.10">
    <property type="entry name" value="SET domain"/>
    <property type="match status" value="1"/>
</dbReference>
<keyword evidence="7" id="KW-0479">Metal-binding</keyword>
<feature type="region of interest" description="Disordered" evidence="11">
    <location>
        <begin position="382"/>
        <end position="441"/>
    </location>
</feature>
<keyword evidence="8" id="KW-0863">Zinc-finger</keyword>
<feature type="compositionally biased region" description="Acidic residues" evidence="11">
    <location>
        <begin position="387"/>
        <end position="416"/>
    </location>
</feature>
<evidence type="ECO:0000256" key="7">
    <source>
        <dbReference type="ARBA" id="ARBA00022723"/>
    </source>
</evidence>
<evidence type="ECO:0000256" key="5">
    <source>
        <dbReference type="ARBA" id="ARBA00022679"/>
    </source>
</evidence>
<dbReference type="InterPro" id="IPR003616">
    <property type="entry name" value="Post-SET_dom"/>
</dbReference>
<dbReference type="CDD" id="cd15566">
    <property type="entry name" value="PHD3_NSD"/>
    <property type="match status" value="1"/>
</dbReference>
<dbReference type="SMART" id="SM00249">
    <property type="entry name" value="PHD"/>
    <property type="match status" value="3"/>
</dbReference>
<comment type="subcellular location">
    <subcellularLocation>
        <location evidence="2">Chromosome</location>
    </subcellularLocation>
    <subcellularLocation>
        <location evidence="1">Nucleus</location>
    </subcellularLocation>
</comment>
<feature type="compositionally biased region" description="Basic residues" evidence="11">
    <location>
        <begin position="421"/>
        <end position="433"/>
    </location>
</feature>
<evidence type="ECO:0000256" key="2">
    <source>
        <dbReference type="ARBA" id="ARBA00004286"/>
    </source>
</evidence>
<dbReference type="SMART" id="SM00317">
    <property type="entry name" value="SET"/>
    <property type="match status" value="1"/>
</dbReference>
<dbReference type="InterPro" id="IPR050777">
    <property type="entry name" value="SET2_Histone-Lys_MeTrsfase"/>
</dbReference>
<gene>
    <name evidence="15" type="ORF">TcWFU_001027</name>
</gene>
<dbReference type="Proteomes" id="UP001651158">
    <property type="component" value="Unassembled WGS sequence"/>
</dbReference>
<keyword evidence="4" id="KW-0489">Methyltransferase</keyword>
<dbReference type="SUPFAM" id="SSF82199">
    <property type="entry name" value="SET domain"/>
    <property type="match status" value="1"/>
</dbReference>
<evidence type="ECO:0000256" key="4">
    <source>
        <dbReference type="ARBA" id="ARBA00022603"/>
    </source>
</evidence>
<dbReference type="InterPro" id="IPR011011">
    <property type="entry name" value="Znf_FYVE_PHD"/>
</dbReference>
<feature type="domain" description="SET" evidence="12">
    <location>
        <begin position="1149"/>
        <end position="1266"/>
    </location>
</feature>
<dbReference type="InterPro" id="IPR013083">
    <property type="entry name" value="Znf_RING/FYVE/PHD"/>
</dbReference>
<evidence type="ECO:0000256" key="8">
    <source>
        <dbReference type="ARBA" id="ARBA00022771"/>
    </source>
</evidence>
<dbReference type="Pfam" id="PF17982">
    <property type="entry name" value="C5HCH"/>
    <property type="match status" value="1"/>
</dbReference>
<dbReference type="InterPro" id="IPR001214">
    <property type="entry name" value="SET_dom"/>
</dbReference>
<accession>A0ABR4QP09</accession>
<evidence type="ECO:0000256" key="3">
    <source>
        <dbReference type="ARBA" id="ARBA00022454"/>
    </source>
</evidence>
<reference evidence="15 16" key="1">
    <citation type="journal article" date="2022" name="Front. Cell. Infect. Microbiol.">
        <title>The Genomes of Two Strains of Taenia crassiceps the Animal Model for the Study of Human Cysticercosis.</title>
        <authorList>
            <person name="Bobes R.J."/>
            <person name="Estrada K."/>
            <person name="Rios-Valencia D.G."/>
            <person name="Calderon-Gallegos A."/>
            <person name="de la Torre P."/>
            <person name="Carrero J.C."/>
            <person name="Sanchez-Flores A."/>
            <person name="Laclette J.P."/>
        </authorList>
    </citation>
    <scope>NUCLEOTIDE SEQUENCE [LARGE SCALE GENOMIC DNA]</scope>
    <source>
        <strain evidence="15">WFUcys</strain>
    </source>
</reference>
<dbReference type="PROSITE" id="PS51215">
    <property type="entry name" value="AWS"/>
    <property type="match status" value="1"/>
</dbReference>
<evidence type="ECO:0000256" key="11">
    <source>
        <dbReference type="SAM" id="MobiDB-lite"/>
    </source>
</evidence>
<dbReference type="PROSITE" id="PS50868">
    <property type="entry name" value="POST_SET"/>
    <property type="match status" value="1"/>
</dbReference>
<dbReference type="PROSITE" id="PS50280">
    <property type="entry name" value="SET"/>
    <property type="match status" value="1"/>
</dbReference>
<keyword evidence="16" id="KW-1185">Reference proteome</keyword>
<feature type="compositionally biased region" description="Basic and acidic residues" evidence="11">
    <location>
        <begin position="91"/>
        <end position="109"/>
    </location>
</feature>
<feature type="compositionally biased region" description="Low complexity" evidence="11">
    <location>
        <begin position="1344"/>
        <end position="1356"/>
    </location>
</feature>
<dbReference type="InterPro" id="IPR001965">
    <property type="entry name" value="Znf_PHD"/>
</dbReference>
<feature type="region of interest" description="Disordered" evidence="11">
    <location>
        <begin position="1"/>
        <end position="123"/>
    </location>
</feature>
<dbReference type="Pfam" id="PF00856">
    <property type="entry name" value="SET"/>
    <property type="match status" value="1"/>
</dbReference>
<feature type="compositionally biased region" description="Low complexity" evidence="11">
    <location>
        <begin position="54"/>
        <end position="73"/>
    </location>
</feature>
<evidence type="ECO:0000259" key="14">
    <source>
        <dbReference type="PROSITE" id="PS51215"/>
    </source>
</evidence>
<keyword evidence="9" id="KW-0862">Zinc</keyword>
<evidence type="ECO:0000256" key="6">
    <source>
        <dbReference type="ARBA" id="ARBA00022691"/>
    </source>
</evidence>
<sequence>MDTNHIHSPNSEDNSVTGNMFQNQDFDPQSEDSNSYSPQSYVGWDGTVILSPQPCSDPASSDCRSRSSPTSDCSELESSPNLYQQQQQLLKQEEVAGGRERNFDSSIHEENEDPQQSRRSGSFYQQNTVNAISTKYRFGSSVGAASKYRVMNSKMQMVSKLVQGVLVWALLPSKYRVPWWPGIVVGSRPVKRKNKDGEEVFFYRIMLICSPPHLEDIVSFFVPRSNLRILKTRKAFETFMQSSLHQVLKKPIIVSNFIVPTHQEQFWLLAREKLVEMEMMAEKSLLSRLKYLQLDLSTLRELWKTEDMERRAKFARLKKSDAVKSRVVDKRYTALVRRQPTTLPKDEFAFKSLLHVFKGNALARFICCICLKPGRLVLKPKNKKEGQEEEEDDDEETEAAEEQENGEDDTDDEDDQGERGKKSKRSPKPKRHVSSSLPANHVKQATEAQKVYARKLTEIEATAMQTWPILVPCAGCCPNYIHIDCANSRDSQCSWEEGQEPPKAFCCLCKEGLRQCCLCLEVQPAQTRSRGRQNERVLRRCAASNCRRWFHRATCLRRPPHELLVRDGCAESFNCPAHTCMACYAETPGIWPHPTSYFVHCFLCPATFHADEWCIPAGSIWLSRYWIVCSRHALQNQPQSLLQQPPRIIQLKKFHPSQLSIEATLDGSATHSTQSEVHSAELTTLPSTLMSLSRSPSSSIAGPSILSDGSALDASCAEGKSASGSSPTLYKQLGLSRIFLSNEQRLLLANWFRPTNISWCLICSRAGEIVCCEGCPSSFHLECLHVDDVEDQFFCEDCTNGRVPRYGEIVWVRIPPLGYPGVTKSLNNLTPSLRFLRHTFPPEDVHKDLKGVRWWPGEILHHRSLRLGGPATTDFDQINQVARLGFFAVRLFSLYSATPFNGIKPRGAATVRCGRSDRRIFPVCLWTTQARVFYFEEGDAEMEQNGEDGDGDGVSAIANCDNENENDNEELESSDGESMTEEDPIMTTFLSSKRPLSRSPKGLSSPARGDRISSPCSGRRAERRSSENARHCLRKRLAAQWREAYLRATKMAGEGLAARKATRAENLKNSEDRPDYYEYIKTNRAIGPVRIRRCTDLSEVPQCECSPSDPCGPNSGCVNRSLLYECLGSVCVHGKACRNQFFTRRQYPKQIAFYTGKERGWGLKTFVAIQKGDFVNEYVGDLIDEAEANRRLTFLHKNNIHNFYMMQMDSQRIIDAGPKGNLSRFMNHSCCPNLFTQKWTVNGDTRIGLFALRDIAPGEELTFNYNFCSLGQEMKVCFCGAETCVGYLGARPDHSSVPVAASATSASSTTTTTTDSACSVQERSRRSTVSQKQKKASASKKKVSPSPSTPSTTTTAATSIAAAKNGRGEVKSLSPSTSVKTPKINARLRCYRCNKIVSNVQEIRSSPYFTSKAMENAIDLNKSKRGRRASERCPKALSSAASSSSSTANIAIICPRVDCRKAYHLSCLSNKALPTDRWMCPWHHCDACGRPSTVFCQRCTTSFCSSHVEGSVAVLPPLIPGGCAQVVCLSHTEVIARYNNQNDSLGSGSDSDEGDDEEEEEEDEEGGRNGFCSHNTTSSIAQTEDEEEGKTGNKKVGPMKVEDNGNNNTKSSRKRARESPFLASVQLSKRQLVGPLIDDENDMKS</sequence>
<feature type="domain" description="Post-SET" evidence="13">
    <location>
        <begin position="1273"/>
        <end position="1289"/>
    </location>
</feature>
<keyword evidence="6" id="KW-0949">S-adenosyl-L-methionine</keyword>
<dbReference type="Gene3D" id="3.30.40.10">
    <property type="entry name" value="Zinc/RING finger domain, C3HC4 (zinc finger)"/>
    <property type="match status" value="2"/>
</dbReference>
<keyword evidence="5" id="KW-0808">Transferase</keyword>
<evidence type="ECO:0000256" key="9">
    <source>
        <dbReference type="ARBA" id="ARBA00022833"/>
    </source>
</evidence>
<evidence type="ECO:0000256" key="1">
    <source>
        <dbReference type="ARBA" id="ARBA00004123"/>
    </source>
</evidence>
<feature type="compositionally biased region" description="Polar residues" evidence="11">
    <location>
        <begin position="1"/>
        <end position="40"/>
    </location>
</feature>
<dbReference type="InterPro" id="IPR046341">
    <property type="entry name" value="SET_dom_sf"/>
</dbReference>
<feature type="compositionally biased region" description="Polar residues" evidence="11">
    <location>
        <begin position="1572"/>
        <end position="1582"/>
    </location>
</feature>
<evidence type="ECO:0000259" key="12">
    <source>
        <dbReference type="PROSITE" id="PS50280"/>
    </source>
</evidence>
<dbReference type="CDD" id="cd19173">
    <property type="entry name" value="SET_NSD"/>
    <property type="match status" value="1"/>
</dbReference>
<dbReference type="InterPro" id="IPR006560">
    <property type="entry name" value="AWS_dom"/>
</dbReference>
<feature type="compositionally biased region" description="Acidic residues" evidence="11">
    <location>
        <begin position="962"/>
        <end position="984"/>
    </location>
</feature>
<dbReference type="CDD" id="cd15567">
    <property type="entry name" value="PHD4_NSD"/>
    <property type="match status" value="1"/>
</dbReference>
<feature type="compositionally biased region" description="Acidic residues" evidence="11">
    <location>
        <begin position="942"/>
        <end position="951"/>
    </location>
</feature>
<dbReference type="PANTHER" id="PTHR22884">
    <property type="entry name" value="SET DOMAIN PROTEINS"/>
    <property type="match status" value="1"/>
</dbReference>
<dbReference type="InterPro" id="IPR019786">
    <property type="entry name" value="Zinc_finger_PHD-type_CS"/>
</dbReference>
<evidence type="ECO:0000259" key="13">
    <source>
        <dbReference type="PROSITE" id="PS50868"/>
    </source>
</evidence>
<protein>
    <submittedName>
        <fullName evidence="15">Histone-lysine N-methyltransferase H3 lysine-36 specific</fullName>
    </submittedName>
</protein>
<feature type="region of interest" description="Disordered" evidence="11">
    <location>
        <begin position="1540"/>
        <end position="1645"/>
    </location>
</feature>